<name>A0A9P6DVD8_9AGAM</name>
<dbReference type="Gene3D" id="3.30.160.20">
    <property type="match status" value="1"/>
</dbReference>
<keyword evidence="1" id="KW-0694">RNA-binding</keyword>
<dbReference type="SUPFAM" id="SSF54768">
    <property type="entry name" value="dsRNA-binding domain-like"/>
    <property type="match status" value="1"/>
</dbReference>
<comment type="caution">
    <text evidence="3">The sequence shown here is derived from an EMBL/GenBank/DDBJ whole genome shotgun (WGS) entry which is preliminary data.</text>
</comment>
<gene>
    <name evidence="3" type="ORF">BS47DRAFT_1158598</name>
</gene>
<reference evidence="3" key="1">
    <citation type="journal article" date="2020" name="Nat. Commun.">
        <title>Large-scale genome sequencing of mycorrhizal fungi provides insights into the early evolution of symbiotic traits.</title>
        <authorList>
            <person name="Miyauchi S."/>
            <person name="Kiss E."/>
            <person name="Kuo A."/>
            <person name="Drula E."/>
            <person name="Kohler A."/>
            <person name="Sanchez-Garcia M."/>
            <person name="Morin E."/>
            <person name="Andreopoulos B."/>
            <person name="Barry K.W."/>
            <person name="Bonito G."/>
            <person name="Buee M."/>
            <person name="Carver A."/>
            <person name="Chen C."/>
            <person name="Cichocki N."/>
            <person name="Clum A."/>
            <person name="Culley D."/>
            <person name="Crous P.W."/>
            <person name="Fauchery L."/>
            <person name="Girlanda M."/>
            <person name="Hayes R.D."/>
            <person name="Keri Z."/>
            <person name="LaButti K."/>
            <person name="Lipzen A."/>
            <person name="Lombard V."/>
            <person name="Magnuson J."/>
            <person name="Maillard F."/>
            <person name="Murat C."/>
            <person name="Nolan M."/>
            <person name="Ohm R.A."/>
            <person name="Pangilinan J."/>
            <person name="Pereira M.F."/>
            <person name="Perotto S."/>
            <person name="Peter M."/>
            <person name="Pfister S."/>
            <person name="Riley R."/>
            <person name="Sitrit Y."/>
            <person name="Stielow J.B."/>
            <person name="Szollosi G."/>
            <person name="Zifcakova L."/>
            <person name="Stursova M."/>
            <person name="Spatafora J.W."/>
            <person name="Tedersoo L."/>
            <person name="Vaario L.M."/>
            <person name="Yamada A."/>
            <person name="Yan M."/>
            <person name="Wang P."/>
            <person name="Xu J."/>
            <person name="Bruns T."/>
            <person name="Baldrian P."/>
            <person name="Vilgalys R."/>
            <person name="Dunand C."/>
            <person name="Henrissat B."/>
            <person name="Grigoriev I.V."/>
            <person name="Hibbett D."/>
            <person name="Nagy L.G."/>
            <person name="Martin F.M."/>
        </authorList>
    </citation>
    <scope>NUCLEOTIDE SEQUENCE</scope>
    <source>
        <strain evidence="3">UP504</strain>
    </source>
</reference>
<evidence type="ECO:0000313" key="3">
    <source>
        <dbReference type="EMBL" id="KAF9511570.1"/>
    </source>
</evidence>
<evidence type="ECO:0000259" key="2">
    <source>
        <dbReference type="PROSITE" id="PS50137"/>
    </source>
</evidence>
<dbReference type="Proteomes" id="UP000886523">
    <property type="component" value="Unassembled WGS sequence"/>
</dbReference>
<evidence type="ECO:0000313" key="4">
    <source>
        <dbReference type="Proteomes" id="UP000886523"/>
    </source>
</evidence>
<sequence length="118" mass="13047">MSASTSMSTPSIVAAGGHVRFLHNFLQGKRLVWRVWSCFPHQISARLTGHSTPRNILMNMQEEEETVRSDSMISIYWRATAIVDGESIGWGSGPRLKVAKDRAARDALIALGQIEASH</sequence>
<protein>
    <recommendedName>
        <fullName evidence="2">DRBM domain-containing protein</fullName>
    </recommendedName>
</protein>
<dbReference type="PROSITE" id="PS50137">
    <property type="entry name" value="DS_RBD"/>
    <property type="match status" value="1"/>
</dbReference>
<organism evidence="3 4">
    <name type="scientific">Hydnum rufescens UP504</name>
    <dbReference type="NCBI Taxonomy" id="1448309"/>
    <lineage>
        <taxon>Eukaryota</taxon>
        <taxon>Fungi</taxon>
        <taxon>Dikarya</taxon>
        <taxon>Basidiomycota</taxon>
        <taxon>Agaricomycotina</taxon>
        <taxon>Agaricomycetes</taxon>
        <taxon>Cantharellales</taxon>
        <taxon>Hydnaceae</taxon>
        <taxon>Hydnum</taxon>
    </lineage>
</organism>
<keyword evidence="4" id="KW-1185">Reference proteome</keyword>
<proteinExistence type="predicted"/>
<evidence type="ECO:0000256" key="1">
    <source>
        <dbReference type="PROSITE-ProRule" id="PRU00266"/>
    </source>
</evidence>
<dbReference type="Pfam" id="PF00035">
    <property type="entry name" value="dsrm"/>
    <property type="match status" value="1"/>
</dbReference>
<feature type="domain" description="DRBM" evidence="2">
    <location>
        <begin position="83"/>
        <end position="113"/>
    </location>
</feature>
<dbReference type="GO" id="GO:0003723">
    <property type="term" value="F:RNA binding"/>
    <property type="evidence" value="ECO:0007669"/>
    <property type="project" value="UniProtKB-UniRule"/>
</dbReference>
<accession>A0A9P6DVD8</accession>
<dbReference type="InterPro" id="IPR014720">
    <property type="entry name" value="dsRBD_dom"/>
</dbReference>
<dbReference type="EMBL" id="MU128998">
    <property type="protein sequence ID" value="KAF9511570.1"/>
    <property type="molecule type" value="Genomic_DNA"/>
</dbReference>
<dbReference type="AlphaFoldDB" id="A0A9P6DVD8"/>